<evidence type="ECO:0000313" key="2">
    <source>
        <dbReference type="Proteomes" id="UP001579974"/>
    </source>
</evidence>
<comment type="caution">
    <text evidence="1">The sequence shown here is derived from an EMBL/GenBank/DDBJ whole genome shotgun (WGS) entry which is preliminary data.</text>
</comment>
<protein>
    <submittedName>
        <fullName evidence="1">Uncharacterized protein</fullName>
    </submittedName>
</protein>
<proteinExistence type="predicted"/>
<keyword evidence="2" id="KW-1185">Reference proteome</keyword>
<dbReference type="EMBL" id="JBDXSU010000032">
    <property type="protein sequence ID" value="MFB5192957.1"/>
    <property type="molecule type" value="Genomic_DNA"/>
</dbReference>
<evidence type="ECO:0000313" key="1">
    <source>
        <dbReference type="EMBL" id="MFB5192957.1"/>
    </source>
</evidence>
<sequence>MPFNLRMMVGEAMRIFVVSYELNKGDNSELHDRVAGAIKYQGEAIEIQRCVWIVKSIYAHSVIRDSIQKELGPEDKLFVGMLRGYSVIGDTFPEEAASLISSVWHSSVAPIDKP</sequence>
<reference evidence="1 2" key="1">
    <citation type="journal article" date="2024" name="Int. J. Mol. Sci.">
        <title>Exploration of Alicyclobacillus spp. Genome in Search of Antibiotic Resistance.</title>
        <authorList>
            <person name="Bucka-Kolendo J."/>
            <person name="Kiousi D.E."/>
            <person name="Dekowska A."/>
            <person name="Mikolajczuk-Szczyrba A."/>
            <person name="Karadedos D.M."/>
            <person name="Michael P."/>
            <person name="Galanis A."/>
            <person name="Sokolowska B."/>
        </authorList>
    </citation>
    <scope>NUCLEOTIDE SEQUENCE [LARGE SCALE GENOMIC DNA]</scope>
    <source>
        <strain evidence="1 2">KKP 3000</strain>
    </source>
</reference>
<dbReference type="RefSeq" id="WP_368781036.1">
    <property type="nucleotide sequence ID" value="NZ_CP162941.1"/>
</dbReference>
<name>A0ABV5AL38_9BACL</name>
<gene>
    <name evidence="1" type="ORF">KKP3000_002551</name>
</gene>
<organism evidence="1 2">
    <name type="scientific">Alicyclobacillus fastidiosus</name>
    <dbReference type="NCBI Taxonomy" id="392011"/>
    <lineage>
        <taxon>Bacteria</taxon>
        <taxon>Bacillati</taxon>
        <taxon>Bacillota</taxon>
        <taxon>Bacilli</taxon>
        <taxon>Bacillales</taxon>
        <taxon>Alicyclobacillaceae</taxon>
        <taxon>Alicyclobacillus</taxon>
    </lineage>
</organism>
<dbReference type="Proteomes" id="UP001579974">
    <property type="component" value="Unassembled WGS sequence"/>
</dbReference>
<accession>A0ABV5AL38</accession>